<dbReference type="InterPro" id="IPR025997">
    <property type="entry name" value="SBP_2_dom"/>
</dbReference>
<dbReference type="Pfam" id="PF13407">
    <property type="entry name" value="Peripla_BP_4"/>
    <property type="match status" value="1"/>
</dbReference>
<dbReference type="InterPro" id="IPR028082">
    <property type="entry name" value="Peripla_BP_I"/>
</dbReference>
<keyword evidence="2" id="KW-0238">DNA-binding</keyword>
<keyword evidence="3" id="KW-0804">Transcription</keyword>
<evidence type="ECO:0000259" key="4">
    <source>
        <dbReference type="PROSITE" id="PS50932"/>
    </source>
</evidence>
<sequence>MSARTTLADVARAAGVGVATVDRVLNKRAPVARATAERVVAAAEALGYHGTTLLRRRLDEIVETKTLGFLLQGRNDRFYQPMAAAFAEATRALTAVRGRPLVDFNDDLAPPAVAAKLMALGERADVVALVAADHPKVAAAVEALAARGVPVVTLLAELSTPAVAGHVGIDPNKAGRTAAWAIARLARTPGPVGILVGSHRYTNHERAEMSFRSYFREKAPQFRLLESLANLEDSRLSHEATLELLKRAPDLVGIYDAGGGMEGLIAALRERGGGAPIVAVCNELIPATRLALEDGVLDAVIGTPVGRLVETALRLMLGALAGEEPARVFLPFDLFVAENV</sequence>
<dbReference type="PROSITE" id="PS50932">
    <property type="entry name" value="HTH_LACI_2"/>
    <property type="match status" value="1"/>
</dbReference>
<evidence type="ECO:0000256" key="3">
    <source>
        <dbReference type="ARBA" id="ARBA00023163"/>
    </source>
</evidence>
<gene>
    <name evidence="5" type="ORF">GGQ63_000869</name>
</gene>
<dbReference type="InterPro" id="IPR000843">
    <property type="entry name" value="HTH_LacI"/>
</dbReference>
<dbReference type="GO" id="GO:0003700">
    <property type="term" value="F:DNA-binding transcription factor activity"/>
    <property type="evidence" value="ECO:0007669"/>
    <property type="project" value="TreeGrafter"/>
</dbReference>
<dbReference type="Gene3D" id="3.40.50.2300">
    <property type="match status" value="2"/>
</dbReference>
<keyword evidence="6" id="KW-1185">Reference proteome</keyword>
<dbReference type="Proteomes" id="UP000523821">
    <property type="component" value="Unassembled WGS sequence"/>
</dbReference>
<dbReference type="InterPro" id="IPR010982">
    <property type="entry name" value="Lambda_DNA-bd_dom_sf"/>
</dbReference>
<protein>
    <submittedName>
        <fullName evidence="5">LacI family transcriptional regulator</fullName>
    </submittedName>
</protein>
<dbReference type="CDD" id="cd06307">
    <property type="entry name" value="PBP1_sugar_binding"/>
    <property type="match status" value="1"/>
</dbReference>
<dbReference type="PRINTS" id="PR00036">
    <property type="entry name" value="HTHLACI"/>
</dbReference>
<dbReference type="RefSeq" id="WP_183852937.1">
    <property type="nucleotide sequence ID" value="NZ_JACHOO010000002.1"/>
</dbReference>
<proteinExistence type="predicted"/>
<dbReference type="EMBL" id="JACHOO010000002">
    <property type="protein sequence ID" value="MBB5751817.1"/>
    <property type="molecule type" value="Genomic_DNA"/>
</dbReference>
<organism evidence="5 6">
    <name type="scientific">Prosthecomicrobium pneumaticum</name>
    <dbReference type="NCBI Taxonomy" id="81895"/>
    <lineage>
        <taxon>Bacteria</taxon>
        <taxon>Pseudomonadati</taxon>
        <taxon>Pseudomonadota</taxon>
        <taxon>Alphaproteobacteria</taxon>
        <taxon>Hyphomicrobiales</taxon>
        <taxon>Kaistiaceae</taxon>
        <taxon>Prosthecomicrobium</taxon>
    </lineage>
</organism>
<evidence type="ECO:0000313" key="5">
    <source>
        <dbReference type="EMBL" id="MBB5751817.1"/>
    </source>
</evidence>
<dbReference type="PANTHER" id="PTHR30146">
    <property type="entry name" value="LACI-RELATED TRANSCRIPTIONAL REPRESSOR"/>
    <property type="match status" value="1"/>
</dbReference>
<evidence type="ECO:0000256" key="1">
    <source>
        <dbReference type="ARBA" id="ARBA00023015"/>
    </source>
</evidence>
<dbReference type="PANTHER" id="PTHR30146:SF152">
    <property type="entry name" value="TRANSCRIPTIONAL REGULATORY PROTEIN"/>
    <property type="match status" value="1"/>
</dbReference>
<dbReference type="SUPFAM" id="SSF47413">
    <property type="entry name" value="lambda repressor-like DNA-binding domains"/>
    <property type="match status" value="1"/>
</dbReference>
<feature type="domain" description="HTH lacI-type" evidence="4">
    <location>
        <begin position="5"/>
        <end position="49"/>
    </location>
</feature>
<dbReference type="SMART" id="SM00354">
    <property type="entry name" value="HTH_LACI"/>
    <property type="match status" value="1"/>
</dbReference>
<name>A0A7W9CUY2_9HYPH</name>
<dbReference type="Pfam" id="PF00356">
    <property type="entry name" value="LacI"/>
    <property type="match status" value="1"/>
</dbReference>
<dbReference type="PROSITE" id="PS00356">
    <property type="entry name" value="HTH_LACI_1"/>
    <property type="match status" value="1"/>
</dbReference>
<comment type="caution">
    <text evidence="5">The sequence shown here is derived from an EMBL/GenBank/DDBJ whole genome shotgun (WGS) entry which is preliminary data.</text>
</comment>
<dbReference type="GO" id="GO:0000976">
    <property type="term" value="F:transcription cis-regulatory region binding"/>
    <property type="evidence" value="ECO:0007669"/>
    <property type="project" value="TreeGrafter"/>
</dbReference>
<dbReference type="Gene3D" id="1.10.260.40">
    <property type="entry name" value="lambda repressor-like DNA-binding domains"/>
    <property type="match status" value="1"/>
</dbReference>
<dbReference type="SUPFAM" id="SSF53822">
    <property type="entry name" value="Periplasmic binding protein-like I"/>
    <property type="match status" value="1"/>
</dbReference>
<evidence type="ECO:0000313" key="6">
    <source>
        <dbReference type="Proteomes" id="UP000523821"/>
    </source>
</evidence>
<dbReference type="AlphaFoldDB" id="A0A7W9CUY2"/>
<accession>A0A7W9CUY2</accession>
<keyword evidence="1" id="KW-0805">Transcription regulation</keyword>
<dbReference type="CDD" id="cd01392">
    <property type="entry name" value="HTH_LacI"/>
    <property type="match status" value="1"/>
</dbReference>
<reference evidence="5 6" key="1">
    <citation type="submission" date="2020-08" db="EMBL/GenBank/DDBJ databases">
        <title>Genomic Encyclopedia of Type Strains, Phase IV (KMG-IV): sequencing the most valuable type-strain genomes for metagenomic binning, comparative biology and taxonomic classification.</title>
        <authorList>
            <person name="Goeker M."/>
        </authorList>
    </citation>
    <scope>NUCLEOTIDE SEQUENCE [LARGE SCALE GENOMIC DNA]</scope>
    <source>
        <strain evidence="5 6">DSM 16268</strain>
    </source>
</reference>
<evidence type="ECO:0000256" key="2">
    <source>
        <dbReference type="ARBA" id="ARBA00023125"/>
    </source>
</evidence>